<proteinExistence type="predicted"/>
<accession>A0A081NFP1</accession>
<feature type="region of interest" description="Disordered" evidence="1">
    <location>
        <begin position="42"/>
        <end position="65"/>
    </location>
</feature>
<sequence length="65" mass="7306">MLPSVPVGQRYSILEGFVSNGLNHETLKKPENAQLKHLLSKRLSINPSERPSATEVLQDPYFQDS</sequence>
<dbReference type="RefSeq" id="WP_034837347.1">
    <property type="nucleotide sequence ID" value="NZ_JOKH01000003.1"/>
</dbReference>
<evidence type="ECO:0000256" key="1">
    <source>
        <dbReference type="SAM" id="MobiDB-lite"/>
    </source>
</evidence>
<comment type="caution">
    <text evidence="2">The sequence shown here is derived from an EMBL/GenBank/DDBJ whole genome shotgun (WGS) entry which is preliminary data.</text>
</comment>
<dbReference type="EMBL" id="JOKH01000003">
    <property type="protein sequence ID" value="KEQ17264.1"/>
    <property type="molecule type" value="Genomic_DNA"/>
</dbReference>
<dbReference type="Proteomes" id="UP000028073">
    <property type="component" value="Unassembled WGS sequence"/>
</dbReference>
<reference evidence="2 3" key="1">
    <citation type="submission" date="2014-06" db="EMBL/GenBank/DDBJ databases">
        <title>Whole Genome Sequences of Three Symbiotic Endozoicomonas Bacteria.</title>
        <authorList>
            <person name="Neave M.J."/>
            <person name="Apprill A."/>
            <person name="Voolstra C.R."/>
        </authorList>
    </citation>
    <scope>NUCLEOTIDE SEQUENCE [LARGE SCALE GENOMIC DNA]</scope>
    <source>
        <strain evidence="2 3">DSM 25634</strain>
    </source>
</reference>
<evidence type="ECO:0000313" key="2">
    <source>
        <dbReference type="EMBL" id="KEQ17264.1"/>
    </source>
</evidence>
<keyword evidence="3" id="KW-1185">Reference proteome</keyword>
<gene>
    <name evidence="2" type="ORF">GZ78_15685</name>
</gene>
<evidence type="ECO:0000313" key="3">
    <source>
        <dbReference type="Proteomes" id="UP000028073"/>
    </source>
</evidence>
<organism evidence="2 3">
    <name type="scientific">Endozoicomonas numazuensis</name>
    <dbReference type="NCBI Taxonomy" id="1137799"/>
    <lineage>
        <taxon>Bacteria</taxon>
        <taxon>Pseudomonadati</taxon>
        <taxon>Pseudomonadota</taxon>
        <taxon>Gammaproteobacteria</taxon>
        <taxon>Oceanospirillales</taxon>
        <taxon>Endozoicomonadaceae</taxon>
        <taxon>Endozoicomonas</taxon>
    </lineage>
</organism>
<name>A0A081NFP1_9GAMM</name>
<dbReference type="SUPFAM" id="SSF56112">
    <property type="entry name" value="Protein kinase-like (PK-like)"/>
    <property type="match status" value="1"/>
</dbReference>
<dbReference type="AlphaFoldDB" id="A0A081NFP1"/>
<dbReference type="InterPro" id="IPR011009">
    <property type="entry name" value="Kinase-like_dom_sf"/>
</dbReference>
<protein>
    <recommendedName>
        <fullName evidence="4">Protein kinase domain-containing protein</fullName>
    </recommendedName>
</protein>
<dbReference type="Gene3D" id="1.10.510.10">
    <property type="entry name" value="Transferase(Phosphotransferase) domain 1"/>
    <property type="match status" value="1"/>
</dbReference>
<evidence type="ECO:0008006" key="4">
    <source>
        <dbReference type="Google" id="ProtNLM"/>
    </source>
</evidence>
<dbReference type="STRING" id="1137799.GZ78_15685"/>